<protein>
    <submittedName>
        <fullName evidence="1">Uncharacterized protein</fullName>
    </submittedName>
</protein>
<name>A0A2M6KAE0_9BACT</name>
<dbReference type="Proteomes" id="UP000230869">
    <property type="component" value="Unassembled WGS sequence"/>
</dbReference>
<gene>
    <name evidence="1" type="ORF">COV49_00030</name>
</gene>
<evidence type="ECO:0000313" key="1">
    <source>
        <dbReference type="EMBL" id="PIR14095.1"/>
    </source>
</evidence>
<dbReference type="EMBL" id="PCWW01000001">
    <property type="protein sequence ID" value="PIR14095.1"/>
    <property type="molecule type" value="Genomic_DNA"/>
</dbReference>
<accession>A0A2M6KAE0</accession>
<evidence type="ECO:0000313" key="2">
    <source>
        <dbReference type="Proteomes" id="UP000230869"/>
    </source>
</evidence>
<sequence length="109" mass="12704">MEKNSKIKFASLFKKYRLKSEIESLSKFGHFLAEEGLIYESSIFSRWQKGQRIPIRRIVLIIILKIFVKNGGISSINEANQFLESADQGYLTHKEISEIHKIQNSKFQI</sequence>
<reference evidence="1 2" key="1">
    <citation type="submission" date="2017-09" db="EMBL/GenBank/DDBJ databases">
        <title>Depth-based differentiation of microbial function through sediment-hosted aquifers and enrichment of novel symbionts in the deep terrestrial subsurface.</title>
        <authorList>
            <person name="Probst A.J."/>
            <person name="Ladd B."/>
            <person name="Jarett J.K."/>
            <person name="Geller-Mcgrath D.E."/>
            <person name="Sieber C.M."/>
            <person name="Emerson J.B."/>
            <person name="Anantharaman K."/>
            <person name="Thomas B.C."/>
            <person name="Malmstrom R."/>
            <person name="Stieglmeier M."/>
            <person name="Klingl A."/>
            <person name="Woyke T."/>
            <person name="Ryan C.M."/>
            <person name="Banfield J.F."/>
        </authorList>
    </citation>
    <scope>NUCLEOTIDE SEQUENCE [LARGE SCALE GENOMIC DNA]</scope>
    <source>
        <strain evidence="1">CG11_big_fil_rev_8_21_14_0_20_39_10</strain>
    </source>
</reference>
<dbReference type="AlphaFoldDB" id="A0A2M6KAE0"/>
<comment type="caution">
    <text evidence="1">The sequence shown here is derived from an EMBL/GenBank/DDBJ whole genome shotgun (WGS) entry which is preliminary data.</text>
</comment>
<organism evidence="1 2">
    <name type="scientific">Candidatus Falkowbacteria bacterium CG11_big_fil_rev_8_21_14_0_20_39_10</name>
    <dbReference type="NCBI Taxonomy" id="1974570"/>
    <lineage>
        <taxon>Bacteria</taxon>
        <taxon>Candidatus Falkowiibacteriota</taxon>
    </lineage>
</organism>
<proteinExistence type="predicted"/>